<keyword evidence="2" id="KW-0732">Signal</keyword>
<protein>
    <recommendedName>
        <fullName evidence="4">Endonuclease/exonuclease/phosphatase domain-containing protein</fullName>
    </recommendedName>
</protein>
<feature type="signal peptide" evidence="2">
    <location>
        <begin position="1"/>
        <end position="22"/>
    </location>
</feature>
<dbReference type="Gene3D" id="3.60.10.10">
    <property type="entry name" value="Endonuclease/exonuclease/phosphatase"/>
    <property type="match status" value="1"/>
</dbReference>
<dbReference type="EMBL" id="HBUF01204513">
    <property type="protein sequence ID" value="CAG6663147.1"/>
    <property type="molecule type" value="Transcribed_RNA"/>
</dbReference>
<dbReference type="SUPFAM" id="SSF56219">
    <property type="entry name" value="DNase I-like"/>
    <property type="match status" value="1"/>
</dbReference>
<evidence type="ECO:0000313" key="3">
    <source>
        <dbReference type="EMBL" id="CAG6663147.1"/>
    </source>
</evidence>
<feature type="chain" id="PRO_5034484287" description="Endonuclease/exonuclease/phosphatase domain-containing protein" evidence="2">
    <location>
        <begin position="23"/>
        <end position="386"/>
    </location>
</feature>
<sequence>MSGTSLLLLLGLMIAMSEPCCSSDHQLNNDEIIHGINNDENIMHGINNNEILHGINNDEILHGIKTIQHIYDETHRGRQKRSARSSPNGTPSKDYPGKNNSLFAPLSIINWNIEGIKYQLTHPEKLFQDADLVMLTETLNTERPASLPGYSCVASPARQLAKYGRPVGGLTVYAKPYLNLRPVHINDNRLHLDTVFGSVLCYYFHPSRTVGDIIGEICRDLKNHRDDVVLIGGDFNTRIETNDTKSDTLLSFMKTIGFELVNNPRVATFRSRGTSDSAGNSARGANAVESGNSVIDLVFIKEGKYDGKNRVDVLRTENRKHQRVYVRTKLKVKDPTLYELHRTIEKMNEEKGEEAEVKFNVKSKGKEKEKLGWVNKWKDKWRSWFG</sequence>
<evidence type="ECO:0008006" key="4">
    <source>
        <dbReference type="Google" id="ProtNLM"/>
    </source>
</evidence>
<proteinExistence type="predicted"/>
<feature type="region of interest" description="Disordered" evidence="1">
    <location>
        <begin position="73"/>
        <end position="98"/>
    </location>
</feature>
<name>A0A8D8SB28_9HEMI</name>
<evidence type="ECO:0000256" key="2">
    <source>
        <dbReference type="SAM" id="SignalP"/>
    </source>
</evidence>
<evidence type="ECO:0000256" key="1">
    <source>
        <dbReference type="SAM" id="MobiDB-lite"/>
    </source>
</evidence>
<organism evidence="3">
    <name type="scientific">Cacopsylla melanoneura</name>
    <dbReference type="NCBI Taxonomy" id="428564"/>
    <lineage>
        <taxon>Eukaryota</taxon>
        <taxon>Metazoa</taxon>
        <taxon>Ecdysozoa</taxon>
        <taxon>Arthropoda</taxon>
        <taxon>Hexapoda</taxon>
        <taxon>Insecta</taxon>
        <taxon>Pterygota</taxon>
        <taxon>Neoptera</taxon>
        <taxon>Paraneoptera</taxon>
        <taxon>Hemiptera</taxon>
        <taxon>Sternorrhyncha</taxon>
        <taxon>Psylloidea</taxon>
        <taxon>Psyllidae</taxon>
        <taxon>Psyllinae</taxon>
        <taxon>Cacopsylla</taxon>
    </lineage>
</organism>
<dbReference type="AlphaFoldDB" id="A0A8D8SB28"/>
<reference evidence="3" key="1">
    <citation type="submission" date="2021-05" db="EMBL/GenBank/DDBJ databases">
        <authorList>
            <person name="Alioto T."/>
            <person name="Alioto T."/>
            <person name="Gomez Garrido J."/>
        </authorList>
    </citation>
    <scope>NUCLEOTIDE SEQUENCE</scope>
</reference>
<dbReference type="InterPro" id="IPR036691">
    <property type="entry name" value="Endo/exonu/phosph_ase_sf"/>
</dbReference>
<accession>A0A8D8SB28</accession>